<dbReference type="AlphaFoldDB" id="A0A426ZL05"/>
<name>A0A426ZL05_ENSVE</name>
<evidence type="ECO:0000313" key="2">
    <source>
        <dbReference type="Proteomes" id="UP000287651"/>
    </source>
</evidence>
<dbReference type="EMBL" id="AMZH03006123">
    <property type="protein sequence ID" value="RRT64615.1"/>
    <property type="molecule type" value="Genomic_DNA"/>
</dbReference>
<evidence type="ECO:0000313" key="1">
    <source>
        <dbReference type="EMBL" id="RRT64615.1"/>
    </source>
</evidence>
<protein>
    <submittedName>
        <fullName evidence="1">Uncharacterized protein</fullName>
    </submittedName>
</protein>
<accession>A0A426ZL05</accession>
<organism evidence="1 2">
    <name type="scientific">Ensete ventricosum</name>
    <name type="common">Abyssinian banana</name>
    <name type="synonym">Musa ensete</name>
    <dbReference type="NCBI Taxonomy" id="4639"/>
    <lineage>
        <taxon>Eukaryota</taxon>
        <taxon>Viridiplantae</taxon>
        <taxon>Streptophyta</taxon>
        <taxon>Embryophyta</taxon>
        <taxon>Tracheophyta</taxon>
        <taxon>Spermatophyta</taxon>
        <taxon>Magnoliopsida</taxon>
        <taxon>Liliopsida</taxon>
        <taxon>Zingiberales</taxon>
        <taxon>Musaceae</taxon>
        <taxon>Ensete</taxon>
    </lineage>
</organism>
<proteinExistence type="predicted"/>
<dbReference type="Proteomes" id="UP000287651">
    <property type="component" value="Unassembled WGS sequence"/>
</dbReference>
<sequence length="227" mass="25307">MHKSLSEMDVDLIISSSTNLFVEEDDPSSFVGEVEGGVQGKSPGMLVESVECLVQVAPLYYNKSVEEEKPMRLLKQDVASKVSVSSIIFTTQISQRDVQGSNLIDAQIFKQYELFNSKDKPQKVTTSLSICIHLSRSLSWDSDGRLMLESTSWWSYSRSDSVDGLERVAYPRFEDLVWLASVSDASLSASVSFSLLSWLSDRQCLYQGLSRPMGAPRLDPSDDQVND</sequence>
<gene>
    <name evidence="1" type="ORF">B296_00009436</name>
</gene>
<reference evidence="1 2" key="1">
    <citation type="journal article" date="2014" name="Agronomy (Basel)">
        <title>A Draft Genome Sequence for Ensete ventricosum, the Drought-Tolerant Tree Against Hunger.</title>
        <authorList>
            <person name="Harrison J."/>
            <person name="Moore K.A."/>
            <person name="Paszkiewicz K."/>
            <person name="Jones T."/>
            <person name="Grant M."/>
            <person name="Ambacheew D."/>
            <person name="Muzemil S."/>
            <person name="Studholme D.J."/>
        </authorList>
    </citation>
    <scope>NUCLEOTIDE SEQUENCE [LARGE SCALE GENOMIC DNA]</scope>
</reference>
<comment type="caution">
    <text evidence="1">The sequence shown here is derived from an EMBL/GenBank/DDBJ whole genome shotgun (WGS) entry which is preliminary data.</text>
</comment>